<dbReference type="AlphaFoldDB" id="A0A0C5VT09"/>
<dbReference type="SUPFAM" id="SSF46689">
    <property type="entry name" value="Homeodomain-like"/>
    <property type="match status" value="1"/>
</dbReference>
<dbReference type="PROSITE" id="PS50045">
    <property type="entry name" value="SIGMA54_INTERACT_4"/>
    <property type="match status" value="1"/>
</dbReference>
<evidence type="ECO:0000256" key="5">
    <source>
        <dbReference type="ARBA" id="ARBA00022797"/>
    </source>
</evidence>
<accession>A0A0C5VT09</accession>
<name>A0A0C5VT09_9GAMM</name>
<evidence type="ECO:0000259" key="12">
    <source>
        <dbReference type="PROSITE" id="PS50112"/>
    </source>
</evidence>
<keyword evidence="14" id="KW-1185">Reference proteome</keyword>
<dbReference type="SUPFAM" id="SSF55785">
    <property type="entry name" value="PYP-like sensor domain (PAS domain)"/>
    <property type="match status" value="1"/>
</dbReference>
<keyword evidence="9" id="KW-0804">Transcription</keyword>
<dbReference type="PROSITE" id="PS00688">
    <property type="entry name" value="SIGMA54_INTERACT_3"/>
    <property type="match status" value="1"/>
</dbReference>
<dbReference type="GO" id="GO:0005524">
    <property type="term" value="F:ATP binding"/>
    <property type="evidence" value="ECO:0007669"/>
    <property type="project" value="UniProtKB-KW"/>
</dbReference>
<dbReference type="STRING" id="1445510.YC6258_04441"/>
<dbReference type="InterPro" id="IPR030828">
    <property type="entry name" value="HTH_TyrR"/>
</dbReference>
<dbReference type="SMART" id="SM00382">
    <property type="entry name" value="AAA"/>
    <property type="match status" value="1"/>
</dbReference>
<dbReference type="GO" id="GO:0006355">
    <property type="term" value="P:regulation of DNA-templated transcription"/>
    <property type="evidence" value="ECO:0007669"/>
    <property type="project" value="InterPro"/>
</dbReference>
<dbReference type="Gene3D" id="1.10.8.60">
    <property type="match status" value="1"/>
</dbReference>
<dbReference type="PANTHER" id="PTHR32071">
    <property type="entry name" value="TRANSCRIPTIONAL REGULATORY PROTEIN"/>
    <property type="match status" value="1"/>
</dbReference>
<keyword evidence="2" id="KW-0963">Cytoplasm</keyword>
<keyword evidence="5" id="KW-0058">Aromatic hydrocarbons catabolism</keyword>
<dbReference type="HOGENOM" id="CLU_000445_8_2_6"/>
<dbReference type="FunFam" id="3.40.50.300:FF:000006">
    <property type="entry name" value="DNA-binding transcriptional regulator NtrC"/>
    <property type="match status" value="1"/>
</dbReference>
<dbReference type="GO" id="GO:0003677">
    <property type="term" value="F:DNA binding"/>
    <property type="evidence" value="ECO:0007669"/>
    <property type="project" value="UniProtKB-KW"/>
</dbReference>
<evidence type="ECO:0000256" key="9">
    <source>
        <dbReference type="ARBA" id="ARBA00023163"/>
    </source>
</evidence>
<evidence type="ECO:0000313" key="13">
    <source>
        <dbReference type="EMBL" id="AJQ96473.1"/>
    </source>
</evidence>
<reference evidence="13 14" key="1">
    <citation type="submission" date="2014-01" db="EMBL/GenBank/DDBJ databases">
        <title>Full genme sequencing of cellulolytic bacterium Gynuella sunshinyii YC6258T gen. nov., sp. nov.</title>
        <authorList>
            <person name="Khan H."/>
            <person name="Chung E.J."/>
            <person name="Chung Y.R."/>
        </authorList>
    </citation>
    <scope>NUCLEOTIDE SEQUENCE [LARGE SCALE GENOMIC DNA]</scope>
    <source>
        <strain evidence="13 14">YC6258</strain>
    </source>
</reference>
<dbReference type="GO" id="GO:0005737">
    <property type="term" value="C:cytoplasm"/>
    <property type="evidence" value="ECO:0007669"/>
    <property type="project" value="UniProtKB-SubCell"/>
</dbReference>
<comment type="subcellular location">
    <subcellularLocation>
        <location evidence="1">Cytoplasm</location>
    </subcellularLocation>
</comment>
<dbReference type="NCBIfam" id="TIGR04381">
    <property type="entry name" value="HTH_TypR"/>
    <property type="match status" value="1"/>
</dbReference>
<dbReference type="PATRIC" id="fig|1445510.3.peg.4405"/>
<evidence type="ECO:0000256" key="6">
    <source>
        <dbReference type="ARBA" id="ARBA00022840"/>
    </source>
</evidence>
<keyword evidence="6" id="KW-0067">ATP-binding</keyword>
<dbReference type="Pfam" id="PF00158">
    <property type="entry name" value="Sigma54_activat"/>
    <property type="match status" value="1"/>
</dbReference>
<dbReference type="SUPFAM" id="SSF52540">
    <property type="entry name" value="P-loop containing nucleoside triphosphate hydrolases"/>
    <property type="match status" value="1"/>
</dbReference>
<dbReference type="Gene3D" id="3.30.70.260">
    <property type="match status" value="1"/>
</dbReference>
<gene>
    <name evidence="13" type="ORF">YC6258_04441</name>
</gene>
<evidence type="ECO:0000256" key="7">
    <source>
        <dbReference type="ARBA" id="ARBA00023015"/>
    </source>
</evidence>
<dbReference type="InterPro" id="IPR025944">
    <property type="entry name" value="Sigma_54_int_dom_CS"/>
</dbReference>
<dbReference type="SMART" id="SM00091">
    <property type="entry name" value="PAS"/>
    <property type="match status" value="1"/>
</dbReference>
<dbReference type="InterPro" id="IPR002078">
    <property type="entry name" value="Sigma_54_int"/>
</dbReference>
<evidence type="ECO:0000256" key="1">
    <source>
        <dbReference type="ARBA" id="ARBA00004496"/>
    </source>
</evidence>
<dbReference type="Pfam" id="PF25601">
    <property type="entry name" value="AAA_lid_14"/>
    <property type="match status" value="1"/>
</dbReference>
<feature type="domain" description="PAS" evidence="12">
    <location>
        <begin position="68"/>
        <end position="113"/>
    </location>
</feature>
<keyword evidence="4" id="KW-0547">Nucleotide-binding</keyword>
<dbReference type="PANTHER" id="PTHR32071:SF3">
    <property type="entry name" value="HTH-TYPE TRANSCRIPTIONAL REGULATORY PROTEIN TYRR"/>
    <property type="match status" value="1"/>
</dbReference>
<keyword evidence="7" id="KW-0805">Transcription regulation</keyword>
<dbReference type="InterPro" id="IPR000014">
    <property type="entry name" value="PAS"/>
</dbReference>
<evidence type="ECO:0000256" key="4">
    <source>
        <dbReference type="ARBA" id="ARBA00022741"/>
    </source>
</evidence>
<evidence type="ECO:0000256" key="2">
    <source>
        <dbReference type="ARBA" id="ARBA00022490"/>
    </source>
</evidence>
<dbReference type="PROSITE" id="PS50112">
    <property type="entry name" value="PAS"/>
    <property type="match status" value="1"/>
</dbReference>
<dbReference type="InterPro" id="IPR035965">
    <property type="entry name" value="PAS-like_dom_sf"/>
</dbReference>
<proteinExistence type="predicted"/>
<evidence type="ECO:0000313" key="14">
    <source>
        <dbReference type="Proteomes" id="UP000032266"/>
    </source>
</evidence>
<dbReference type="Proteomes" id="UP000032266">
    <property type="component" value="Chromosome"/>
</dbReference>
<dbReference type="InterPro" id="IPR058031">
    <property type="entry name" value="AAA_lid_NorR"/>
</dbReference>
<organism evidence="13 14">
    <name type="scientific">Gynuella sunshinyii YC6258</name>
    <dbReference type="NCBI Taxonomy" id="1445510"/>
    <lineage>
        <taxon>Bacteria</taxon>
        <taxon>Pseudomonadati</taxon>
        <taxon>Pseudomonadota</taxon>
        <taxon>Gammaproteobacteria</taxon>
        <taxon>Oceanospirillales</taxon>
        <taxon>Saccharospirillaceae</taxon>
        <taxon>Gynuella</taxon>
    </lineage>
</organism>
<dbReference type="NCBIfam" id="NF008085">
    <property type="entry name" value="PRK10820.1"/>
    <property type="match status" value="1"/>
</dbReference>
<dbReference type="EMBL" id="CP007142">
    <property type="protein sequence ID" value="AJQ96473.1"/>
    <property type="molecule type" value="Genomic_DNA"/>
</dbReference>
<dbReference type="InterPro" id="IPR027417">
    <property type="entry name" value="P-loop_NTPase"/>
</dbReference>
<dbReference type="CDD" id="cd00130">
    <property type="entry name" value="PAS"/>
    <property type="match status" value="1"/>
</dbReference>
<dbReference type="KEGG" id="gsn:YC6258_04441"/>
<sequence length="518" mass="58652">MGIAHEILDVLVQYKIDLTGIETGPDGQIYLHIPNLEFDKFQDLMPNIRKVGGVTDVSTIAYMPQERERQELLTLVRTLPEPIISIDARGHIIVANYAAKRIFKLSDDEIKDRPLKQWIKGFNINKWLNQNTWEPQTTYIQLKNHTYLCDIMPINLPEASDEEPVMAGAVLTFKSPSRLGKQMIAFNQTAGEFDMIISESPLMKKLIRQAKKMSQLDAPILISGATGTGKNLLAKACHQHSLRRDKPFLTLNCGSLPKEAAESELFGQTEGAFEGARESKGIFEQAEGGTVFLDEIGELDLSLQTKFLGLLQNGRFRKVGAEQEVRVDVRIICSSQQNLVKKCQQGTFRQDLYYRLDVLSLELPALRDRPLDILPLAEHFIARFSEPQKKYFTLSKPCQNLLTQYQWPGNVRQLENTLFKAVTLLEGEVMEPEDIQLPENDVSFSSFGYRLDENFSGSLDEAVKKFESEILRRLYPAYPSSRLLGRKLGISHTAIANKLRDYGIRRVPNKSESEEAGC</sequence>
<evidence type="ECO:0000256" key="3">
    <source>
        <dbReference type="ARBA" id="ARBA00022491"/>
    </source>
</evidence>
<keyword evidence="3" id="KW-0678">Repressor</keyword>
<dbReference type="PROSITE" id="PS00676">
    <property type="entry name" value="SIGMA54_INTERACT_2"/>
    <property type="match status" value="1"/>
</dbReference>
<dbReference type="Gene3D" id="1.10.10.60">
    <property type="entry name" value="Homeodomain-like"/>
    <property type="match status" value="1"/>
</dbReference>
<keyword evidence="8" id="KW-0238">DNA-binding</keyword>
<dbReference type="InterPro" id="IPR009057">
    <property type="entry name" value="Homeodomain-like_sf"/>
</dbReference>
<evidence type="ECO:0000259" key="11">
    <source>
        <dbReference type="PROSITE" id="PS50045"/>
    </source>
</evidence>
<dbReference type="Gene3D" id="3.30.450.20">
    <property type="entry name" value="PAS domain"/>
    <property type="match status" value="1"/>
</dbReference>
<evidence type="ECO:0000256" key="10">
    <source>
        <dbReference type="ARBA" id="ARBA00029500"/>
    </source>
</evidence>
<feature type="domain" description="Sigma-54 factor interaction" evidence="11">
    <location>
        <begin position="196"/>
        <end position="423"/>
    </location>
</feature>
<dbReference type="Gene3D" id="3.40.50.300">
    <property type="entry name" value="P-loop containing nucleotide triphosphate hydrolases"/>
    <property type="match status" value="1"/>
</dbReference>
<dbReference type="CDD" id="cd00009">
    <property type="entry name" value="AAA"/>
    <property type="match status" value="1"/>
</dbReference>
<dbReference type="InterPro" id="IPR003593">
    <property type="entry name" value="AAA+_ATPase"/>
</dbReference>
<dbReference type="InterPro" id="IPR025943">
    <property type="entry name" value="Sigma_54_int_dom_ATP-bd_2"/>
</dbReference>
<evidence type="ECO:0000256" key="8">
    <source>
        <dbReference type="ARBA" id="ARBA00023125"/>
    </source>
</evidence>
<protein>
    <recommendedName>
        <fullName evidence="10">HTH-type transcriptional regulatory protein TyrR</fullName>
    </recommendedName>
</protein>
<dbReference type="Pfam" id="PF18024">
    <property type="entry name" value="HTH_50"/>
    <property type="match status" value="1"/>
</dbReference>